<organism evidence="2 3">
    <name type="scientific">Actinokineospora guangxiensis</name>
    <dbReference type="NCBI Taxonomy" id="1490288"/>
    <lineage>
        <taxon>Bacteria</taxon>
        <taxon>Bacillati</taxon>
        <taxon>Actinomycetota</taxon>
        <taxon>Actinomycetes</taxon>
        <taxon>Pseudonocardiales</taxon>
        <taxon>Pseudonocardiaceae</taxon>
        <taxon>Actinokineospora</taxon>
    </lineage>
</organism>
<name>A0ABW0EK66_9PSEU</name>
<sequence>MSVSSGPMNFGQLSVWRDVEEFPAEKAYQANMVRVVPLDGVATATVRAVVERLRARHAALRTVYDFADPAAPRQHVRPADSAGLVFREVGPRDGEDAEAAAARIADEMEHESFDLTTDESLRTAIVVVDGEGTHGVFALHHIAADMWSLDLLRGEVDALLRGDEPAGDAPSPLDLALAQHSERWAPRREAAARHLREAFTAAAQAAVPGIALAEAATARANLRSRVAGPTAEAKAAALGISVPSLVLAAYCREAHRISGAEHVLINTMTTNRLHPGTATLVSSLNQWARVISHRGADDFTAMAASLHWSSMRSFRYGCYDVDTEARIRAEVEAGTGPIHPEFHFNFVDSPAPADPPDADDELSETKVSALPATYVGGPGFYLVATSGGDFHLTARTRWAGFTDADMAAFLRAVHENLI</sequence>
<accession>A0ABW0EK66</accession>
<dbReference type="Proteomes" id="UP001596157">
    <property type="component" value="Unassembled WGS sequence"/>
</dbReference>
<evidence type="ECO:0000313" key="2">
    <source>
        <dbReference type="EMBL" id="MFC5286561.1"/>
    </source>
</evidence>
<comment type="caution">
    <text evidence="2">The sequence shown here is derived from an EMBL/GenBank/DDBJ whole genome shotgun (WGS) entry which is preliminary data.</text>
</comment>
<protein>
    <submittedName>
        <fullName evidence="2">Condensation domain-containing protein</fullName>
    </submittedName>
</protein>
<dbReference type="EMBL" id="JBHSKF010000002">
    <property type="protein sequence ID" value="MFC5286561.1"/>
    <property type="molecule type" value="Genomic_DNA"/>
</dbReference>
<dbReference type="PANTHER" id="PTHR45527">
    <property type="entry name" value="NONRIBOSOMAL PEPTIDE SYNTHETASE"/>
    <property type="match status" value="1"/>
</dbReference>
<dbReference type="Gene3D" id="3.30.559.30">
    <property type="entry name" value="Nonribosomal peptide synthetase, condensation domain"/>
    <property type="match status" value="1"/>
</dbReference>
<dbReference type="Pfam" id="PF00668">
    <property type="entry name" value="Condensation"/>
    <property type="match status" value="1"/>
</dbReference>
<reference evidence="3" key="1">
    <citation type="journal article" date="2019" name="Int. J. Syst. Evol. Microbiol.">
        <title>The Global Catalogue of Microorganisms (GCM) 10K type strain sequencing project: providing services to taxonomists for standard genome sequencing and annotation.</title>
        <authorList>
            <consortium name="The Broad Institute Genomics Platform"/>
            <consortium name="The Broad Institute Genome Sequencing Center for Infectious Disease"/>
            <person name="Wu L."/>
            <person name="Ma J."/>
        </authorList>
    </citation>
    <scope>NUCLEOTIDE SEQUENCE [LARGE SCALE GENOMIC DNA]</scope>
    <source>
        <strain evidence="3">CCUG 59778</strain>
    </source>
</reference>
<gene>
    <name evidence="2" type="ORF">ACFPM7_05815</name>
</gene>
<dbReference type="SUPFAM" id="SSF52777">
    <property type="entry name" value="CoA-dependent acyltransferases"/>
    <property type="match status" value="2"/>
</dbReference>
<evidence type="ECO:0000259" key="1">
    <source>
        <dbReference type="Pfam" id="PF00668"/>
    </source>
</evidence>
<evidence type="ECO:0000313" key="3">
    <source>
        <dbReference type="Proteomes" id="UP001596157"/>
    </source>
</evidence>
<dbReference type="Gene3D" id="3.30.559.10">
    <property type="entry name" value="Chloramphenicol acetyltransferase-like domain"/>
    <property type="match status" value="1"/>
</dbReference>
<dbReference type="InterPro" id="IPR001242">
    <property type="entry name" value="Condensation_dom"/>
</dbReference>
<proteinExistence type="predicted"/>
<dbReference type="PANTHER" id="PTHR45527:SF1">
    <property type="entry name" value="FATTY ACID SYNTHASE"/>
    <property type="match status" value="1"/>
</dbReference>
<dbReference type="RefSeq" id="WP_378244607.1">
    <property type="nucleotide sequence ID" value="NZ_JBHSKF010000002.1"/>
</dbReference>
<keyword evidence="3" id="KW-1185">Reference proteome</keyword>
<dbReference type="InterPro" id="IPR023213">
    <property type="entry name" value="CAT-like_dom_sf"/>
</dbReference>
<feature type="domain" description="Condensation" evidence="1">
    <location>
        <begin position="40"/>
        <end position="346"/>
    </location>
</feature>